<keyword evidence="4" id="KW-1185">Reference proteome</keyword>
<evidence type="ECO:0000256" key="1">
    <source>
        <dbReference type="SAM" id="SignalP"/>
    </source>
</evidence>
<organism evidence="3 4">
    <name type="scientific">Neorhodopirellula lusitana</name>
    <dbReference type="NCBI Taxonomy" id="445327"/>
    <lineage>
        <taxon>Bacteria</taxon>
        <taxon>Pseudomonadati</taxon>
        <taxon>Planctomycetota</taxon>
        <taxon>Planctomycetia</taxon>
        <taxon>Pirellulales</taxon>
        <taxon>Pirellulaceae</taxon>
        <taxon>Neorhodopirellula</taxon>
    </lineage>
</organism>
<dbReference type="Gene3D" id="2.60.120.560">
    <property type="entry name" value="Exo-inulinase, domain 1"/>
    <property type="match status" value="1"/>
</dbReference>
<proteinExistence type="predicted"/>
<evidence type="ECO:0000313" key="4">
    <source>
        <dbReference type="Proteomes" id="UP001158067"/>
    </source>
</evidence>
<dbReference type="RefSeq" id="WP_283434950.1">
    <property type="nucleotide sequence ID" value="NZ_FXUG01000018.1"/>
</dbReference>
<feature type="chain" id="PRO_5046681511" description="3-keto-alpha-glucoside-1,2-lyase/3-keto-2-hydroxy-glucal hydratase domain-containing protein" evidence="1">
    <location>
        <begin position="26"/>
        <end position="281"/>
    </location>
</feature>
<dbReference type="Pfam" id="PF06439">
    <property type="entry name" value="3keto-disac_hyd"/>
    <property type="match status" value="1"/>
</dbReference>
<dbReference type="EMBL" id="FXUG01000018">
    <property type="protein sequence ID" value="SMP74820.1"/>
    <property type="molecule type" value="Genomic_DNA"/>
</dbReference>
<gene>
    <name evidence="3" type="ORF">SAMN06265222_11847</name>
</gene>
<evidence type="ECO:0000259" key="2">
    <source>
        <dbReference type="Pfam" id="PF06439"/>
    </source>
</evidence>
<keyword evidence="1" id="KW-0732">Signal</keyword>
<feature type="domain" description="3-keto-alpha-glucoside-1,2-lyase/3-keto-2-hydroxy-glucal hydratase" evidence="2">
    <location>
        <begin position="36"/>
        <end position="275"/>
    </location>
</feature>
<sequence length="281" mass="31317">MRLNLPSVVLFALAVSLCSSPSLFGAEASADEKQADWIQLFNGKDLSGWTPKIRGHEYGENYADTFRVRDGLLVVSYDGYQPSDLMSMDKKGKKGFDKFGHLFYEDTFSHYLLRVEYRFVGEQVENGPGWAIRNNGLMLHGQDPSLMTLNQKFPVSIEVQLLGGNGKDERSTLNLCTPGTNVVLKGNLFEPHCTSSTSKTFHGDQWVTVEVEVRGSEVVRHKVGGDVVLEYSKPQLDPRDPEAKPLIVDGKILLDHGTISIQSESAPTEFRKIELLPLDDK</sequence>
<protein>
    <recommendedName>
        <fullName evidence="2">3-keto-alpha-glucoside-1,2-lyase/3-keto-2-hydroxy-glucal hydratase domain-containing protein</fullName>
    </recommendedName>
</protein>
<comment type="caution">
    <text evidence="3">The sequence shown here is derived from an EMBL/GenBank/DDBJ whole genome shotgun (WGS) entry which is preliminary data.</text>
</comment>
<reference evidence="3 4" key="1">
    <citation type="submission" date="2017-05" db="EMBL/GenBank/DDBJ databases">
        <authorList>
            <person name="Varghese N."/>
            <person name="Submissions S."/>
        </authorList>
    </citation>
    <scope>NUCLEOTIDE SEQUENCE [LARGE SCALE GENOMIC DNA]</scope>
    <source>
        <strain evidence="3 4">DSM 25457</strain>
    </source>
</reference>
<dbReference type="InterPro" id="IPR010496">
    <property type="entry name" value="AL/BT2_dom"/>
</dbReference>
<evidence type="ECO:0000313" key="3">
    <source>
        <dbReference type="EMBL" id="SMP74820.1"/>
    </source>
</evidence>
<dbReference type="Proteomes" id="UP001158067">
    <property type="component" value="Unassembled WGS sequence"/>
</dbReference>
<feature type="signal peptide" evidence="1">
    <location>
        <begin position="1"/>
        <end position="25"/>
    </location>
</feature>
<accession>A0ABY1QNN5</accession>
<name>A0ABY1QNN5_9BACT</name>